<evidence type="ECO:0000313" key="2">
    <source>
        <dbReference type="Proteomes" id="UP001155587"/>
    </source>
</evidence>
<organism evidence="1 2">
    <name type="scientific">Vibrio qingdaonensis</name>
    <dbReference type="NCBI Taxonomy" id="2829491"/>
    <lineage>
        <taxon>Bacteria</taxon>
        <taxon>Pseudomonadati</taxon>
        <taxon>Pseudomonadota</taxon>
        <taxon>Gammaproteobacteria</taxon>
        <taxon>Vibrionales</taxon>
        <taxon>Vibrionaceae</taxon>
        <taxon>Vibrio</taxon>
    </lineage>
</organism>
<name>A0A9X3HUQ8_9VIBR</name>
<protein>
    <submittedName>
        <fullName evidence="1">DUF945 family protein</fullName>
    </submittedName>
</protein>
<keyword evidence="2" id="KW-1185">Reference proteome</keyword>
<evidence type="ECO:0000313" key="1">
    <source>
        <dbReference type="EMBL" id="MCW8344735.1"/>
    </source>
</evidence>
<dbReference type="AlphaFoldDB" id="A0A9X3HUQ8"/>
<reference evidence="1" key="1">
    <citation type="submission" date="2022-02" db="EMBL/GenBank/DDBJ databases">
        <title>Vibrio sp. nov, a new bacterium isolated from seawater.</title>
        <authorList>
            <person name="Yuan Y."/>
        </authorList>
    </citation>
    <scope>NUCLEOTIDE SEQUENCE</scope>
    <source>
        <strain evidence="1">ZSDZ65</strain>
    </source>
</reference>
<comment type="caution">
    <text evidence="1">The sequence shown here is derived from an EMBL/GenBank/DDBJ whole genome shotgun (WGS) entry which is preliminary data.</text>
</comment>
<dbReference type="Proteomes" id="UP001155587">
    <property type="component" value="Unassembled WGS sequence"/>
</dbReference>
<dbReference type="RefSeq" id="WP_265673175.1">
    <property type="nucleotide sequence ID" value="NZ_JAKRRY010000001.1"/>
</dbReference>
<gene>
    <name evidence="1" type="ORF">MD535_01675</name>
</gene>
<dbReference type="Pfam" id="PF06097">
    <property type="entry name" value="DUF945"/>
    <property type="match status" value="1"/>
</dbReference>
<sequence>MHQLKKMAAIGGAVALVLCWPFAVGHIGQKVIEDGIEHLDSDTVSAEVVRYDRGYLSSQVETRYRVNDPVLKEQLELDGLPTDFVVASDIQHGLFSLSAESVMVNYPDFPLLLNTVTQLNGNTDYDFTLGSWSYQGNESQNVDFSISPASASGTVTVLGQVSIDATIPSIQLDFENGEQLLVSDLSISGDGKKEQGFWLGEQQASMKNFRIVNQQHTSIFDIDTASYTFKSTLDTELDRIDTQHLFDLKALTYPEGGELSDLKVDFSLESLDRTAFEGLVGIYQSNPSLQHADINTLAPLIETLFARGFKVAMNDMHFTLQDGEFKSKWLVEIPEGTTNVSKDPSLIMPALTGNMDAYMSNAMIASHPMLSQGVDELVVMEMIEQQESGYQLKADIENGQLMFGNGQKIPLLALFLPLMMGQPGAQ</sequence>
<proteinExistence type="predicted"/>
<dbReference type="EMBL" id="JAKRRY010000001">
    <property type="protein sequence ID" value="MCW8344735.1"/>
    <property type="molecule type" value="Genomic_DNA"/>
</dbReference>
<dbReference type="InterPro" id="IPR010352">
    <property type="entry name" value="DUF945"/>
</dbReference>
<accession>A0A9X3HUQ8</accession>